<dbReference type="SUPFAM" id="SSF56801">
    <property type="entry name" value="Acetyl-CoA synthetase-like"/>
    <property type="match status" value="1"/>
</dbReference>
<sequence>MAHTHTLKSHLSVLQTSASLYQTLPAFYVPQILSDSGDVESWEPVSYIQFLFHVELFARHWARVLKLDGIPQRSVIGMWLSGMTYIDVLHIYGLSRAGYIPQLFSIRLPNPDVVCELLIKAKARALLVDPSFESILKGCPVPTHRAAMTIYDIDSHEAPLPSLPTLRESDIVFVFHTSGSTSGTPKLVPCSLSWLDSAVTKSYQIAKPSGQTERNQDVTVWMGSMCHIAQTFMFLGSLQHGACTVQPSKQAFSSHELSLMIRDCGLNRINQFATFLTHHLRNSRQNPRLLALLQSLDDVLYSGLALPQEEEKWAHGNGIKLRNLFGSTECGAMLLSTRGSEDTATLLQPLKGMSYAFFPIASQSAAESPQTEQHCNTTLLELVILKESPDCPDGSLRAADGHFHTGDLFQEVRPGYYLSKGRDDDWIKSENSLRCDTKAIEDNVRATCGDLVTECVVVGNGRPSPALFIETNSEMPQPKLKREVLRRTRQFHSRRYLHERITSVDLIVIVEKGSLPRTATKGNVRRRATEEAFRTLLDKIYGTEWTGAS</sequence>
<comment type="caution">
    <text evidence="3">The sequence shown here is derived from an EMBL/GenBank/DDBJ whole genome shotgun (WGS) entry which is preliminary data.</text>
</comment>
<dbReference type="Pfam" id="PF00501">
    <property type="entry name" value="AMP-binding"/>
    <property type="match status" value="1"/>
</dbReference>
<protein>
    <submittedName>
        <fullName evidence="3">Acetyl-CoA synthetase-like protein</fullName>
    </submittedName>
</protein>
<dbReference type="Proteomes" id="UP001203297">
    <property type="component" value="Unassembled WGS sequence"/>
</dbReference>
<evidence type="ECO:0000313" key="3">
    <source>
        <dbReference type="EMBL" id="KAI0307759.1"/>
    </source>
</evidence>
<dbReference type="Gene3D" id="3.40.50.12780">
    <property type="entry name" value="N-terminal domain of ligase-like"/>
    <property type="match status" value="1"/>
</dbReference>
<feature type="domain" description="AMP-dependent synthetase/ligase" evidence="2">
    <location>
        <begin position="58"/>
        <end position="340"/>
    </location>
</feature>
<comment type="similarity">
    <text evidence="1">Belongs to the ATP-dependent AMP-binding enzyme family.</text>
</comment>
<dbReference type="PANTHER" id="PTHR43201:SF8">
    <property type="entry name" value="ACYL-COA SYNTHETASE FAMILY MEMBER 3"/>
    <property type="match status" value="1"/>
</dbReference>
<proteinExistence type="inferred from homology"/>
<name>A0AAD4MFK8_9AGAM</name>
<reference evidence="3" key="1">
    <citation type="journal article" date="2022" name="New Phytol.">
        <title>Evolutionary transition to the ectomycorrhizal habit in the genomes of a hyperdiverse lineage of mushroom-forming fungi.</title>
        <authorList>
            <person name="Looney B."/>
            <person name="Miyauchi S."/>
            <person name="Morin E."/>
            <person name="Drula E."/>
            <person name="Courty P.E."/>
            <person name="Kohler A."/>
            <person name="Kuo A."/>
            <person name="LaButti K."/>
            <person name="Pangilinan J."/>
            <person name="Lipzen A."/>
            <person name="Riley R."/>
            <person name="Andreopoulos W."/>
            <person name="He G."/>
            <person name="Johnson J."/>
            <person name="Nolan M."/>
            <person name="Tritt A."/>
            <person name="Barry K.W."/>
            <person name="Grigoriev I.V."/>
            <person name="Nagy L.G."/>
            <person name="Hibbett D."/>
            <person name="Henrissat B."/>
            <person name="Matheny P.B."/>
            <person name="Labbe J."/>
            <person name="Martin F.M."/>
        </authorList>
    </citation>
    <scope>NUCLEOTIDE SEQUENCE</scope>
    <source>
        <strain evidence="3">BPL690</strain>
    </source>
</reference>
<dbReference type="GO" id="GO:0031956">
    <property type="term" value="F:medium-chain fatty acid-CoA ligase activity"/>
    <property type="evidence" value="ECO:0007669"/>
    <property type="project" value="TreeGrafter"/>
</dbReference>
<evidence type="ECO:0000313" key="4">
    <source>
        <dbReference type="Proteomes" id="UP001203297"/>
    </source>
</evidence>
<organism evidence="3 4">
    <name type="scientific">Multifurca ochricompacta</name>
    <dbReference type="NCBI Taxonomy" id="376703"/>
    <lineage>
        <taxon>Eukaryota</taxon>
        <taxon>Fungi</taxon>
        <taxon>Dikarya</taxon>
        <taxon>Basidiomycota</taxon>
        <taxon>Agaricomycotina</taxon>
        <taxon>Agaricomycetes</taxon>
        <taxon>Russulales</taxon>
        <taxon>Russulaceae</taxon>
        <taxon>Multifurca</taxon>
    </lineage>
</organism>
<dbReference type="AlphaFoldDB" id="A0AAD4MFK8"/>
<dbReference type="InterPro" id="IPR000873">
    <property type="entry name" value="AMP-dep_synth/lig_dom"/>
</dbReference>
<dbReference type="InterPro" id="IPR042099">
    <property type="entry name" value="ANL_N_sf"/>
</dbReference>
<dbReference type="EMBL" id="WTXG01000001">
    <property type="protein sequence ID" value="KAI0307759.1"/>
    <property type="molecule type" value="Genomic_DNA"/>
</dbReference>
<keyword evidence="4" id="KW-1185">Reference proteome</keyword>
<dbReference type="PANTHER" id="PTHR43201">
    <property type="entry name" value="ACYL-COA SYNTHETASE"/>
    <property type="match status" value="1"/>
</dbReference>
<accession>A0AAD4MFK8</accession>
<gene>
    <name evidence="3" type="ORF">B0F90DRAFT_1621147</name>
</gene>
<evidence type="ECO:0000256" key="1">
    <source>
        <dbReference type="ARBA" id="ARBA00006432"/>
    </source>
</evidence>
<dbReference type="GO" id="GO:0006631">
    <property type="term" value="P:fatty acid metabolic process"/>
    <property type="evidence" value="ECO:0007669"/>
    <property type="project" value="TreeGrafter"/>
</dbReference>
<evidence type="ECO:0000259" key="2">
    <source>
        <dbReference type="Pfam" id="PF00501"/>
    </source>
</evidence>
<dbReference type="Pfam" id="PF23562">
    <property type="entry name" value="AMP-binding_C_3"/>
    <property type="match status" value="1"/>
</dbReference>